<organism evidence="2 3">
    <name type="scientific">Acinetobacter ursingii ANC 3649</name>
    <dbReference type="NCBI Taxonomy" id="1257043"/>
    <lineage>
        <taxon>Bacteria</taxon>
        <taxon>Pseudomonadati</taxon>
        <taxon>Pseudomonadota</taxon>
        <taxon>Gammaproteobacteria</taxon>
        <taxon>Moraxellales</taxon>
        <taxon>Moraxellaceae</taxon>
        <taxon>Acinetobacter</taxon>
    </lineage>
</organism>
<dbReference type="GO" id="GO:0016747">
    <property type="term" value="F:acyltransferase activity, transferring groups other than amino-acyl groups"/>
    <property type="evidence" value="ECO:0007669"/>
    <property type="project" value="InterPro"/>
</dbReference>
<comment type="caution">
    <text evidence="2">The sequence shown here is derived from an EMBL/GenBank/DDBJ whole genome shotgun (WGS) entry which is preliminary data.</text>
</comment>
<accession>N9BXR8</accession>
<feature type="domain" description="N-acetyltransferase" evidence="1">
    <location>
        <begin position="13"/>
        <end position="63"/>
    </location>
</feature>
<dbReference type="PATRIC" id="fig|1257043.3.peg.2679"/>
<evidence type="ECO:0000313" key="2">
    <source>
        <dbReference type="EMBL" id="ENV78412.1"/>
    </source>
</evidence>
<dbReference type="EMBL" id="APQC01000020">
    <property type="protein sequence ID" value="ENV78412.1"/>
    <property type="molecule type" value="Genomic_DNA"/>
</dbReference>
<dbReference type="HOGENOM" id="CLU_2406670_0_0_6"/>
<dbReference type="InterPro" id="IPR000182">
    <property type="entry name" value="GNAT_dom"/>
</dbReference>
<name>N9BXR8_9GAMM</name>
<sequence>MNTGVSRTIETPRLILRPWRLETDREPFFILNSDPQVMKYFPSPLTRAESDALALKIFELIEQQGGGILGDRIKRDASFYWTLWFAFATRFI</sequence>
<dbReference type="SUPFAM" id="SSF55729">
    <property type="entry name" value="Acyl-CoA N-acyltransferases (Nat)"/>
    <property type="match status" value="1"/>
</dbReference>
<dbReference type="Pfam" id="PF13302">
    <property type="entry name" value="Acetyltransf_3"/>
    <property type="match status" value="1"/>
</dbReference>
<evidence type="ECO:0000259" key="1">
    <source>
        <dbReference type="Pfam" id="PF13302"/>
    </source>
</evidence>
<keyword evidence="3" id="KW-1185">Reference proteome</keyword>
<evidence type="ECO:0000313" key="3">
    <source>
        <dbReference type="Proteomes" id="UP000013276"/>
    </source>
</evidence>
<protein>
    <recommendedName>
        <fullName evidence="1">N-acetyltransferase domain-containing protein</fullName>
    </recommendedName>
</protein>
<dbReference type="InterPro" id="IPR016181">
    <property type="entry name" value="Acyl_CoA_acyltransferase"/>
</dbReference>
<proteinExistence type="predicted"/>
<gene>
    <name evidence="2" type="ORF">F942_02743</name>
</gene>
<dbReference type="Gene3D" id="3.40.630.30">
    <property type="match status" value="1"/>
</dbReference>
<dbReference type="AlphaFoldDB" id="N9BXR8"/>
<reference evidence="2 3" key="1">
    <citation type="submission" date="2013-02" db="EMBL/GenBank/DDBJ databases">
        <title>The Genome Sequence of Acinetobacter ursingii NIPH ANC_3649.</title>
        <authorList>
            <consortium name="The Broad Institute Genome Sequencing Platform"/>
            <consortium name="The Broad Institute Genome Sequencing Center for Infectious Disease"/>
            <person name="Cerqueira G."/>
            <person name="Feldgarden M."/>
            <person name="Courvalin P."/>
            <person name="Perichon B."/>
            <person name="Grillot-Courvalin C."/>
            <person name="Clermont D."/>
            <person name="Rocha E."/>
            <person name="Yoon E.-J."/>
            <person name="Nemec A."/>
            <person name="Walker B."/>
            <person name="Young S.K."/>
            <person name="Zeng Q."/>
            <person name="Gargeya S."/>
            <person name="Fitzgerald M."/>
            <person name="Haas B."/>
            <person name="Abouelleil A."/>
            <person name="Alvarado L."/>
            <person name="Arachchi H.M."/>
            <person name="Berlin A.M."/>
            <person name="Chapman S.B."/>
            <person name="Dewar J."/>
            <person name="Goldberg J."/>
            <person name="Griggs A."/>
            <person name="Gujja S."/>
            <person name="Hansen M."/>
            <person name="Howarth C."/>
            <person name="Imamovic A."/>
            <person name="Larimer J."/>
            <person name="McCowan C."/>
            <person name="Murphy C."/>
            <person name="Neiman D."/>
            <person name="Pearson M."/>
            <person name="Priest M."/>
            <person name="Roberts A."/>
            <person name="Saif S."/>
            <person name="Shea T."/>
            <person name="Sisk P."/>
            <person name="Sykes S."/>
            <person name="Wortman J."/>
            <person name="Nusbaum C."/>
            <person name="Birren B."/>
        </authorList>
    </citation>
    <scope>NUCLEOTIDE SEQUENCE [LARGE SCALE GENOMIC DNA]</scope>
    <source>
        <strain evidence="2 3">ANC 3649</strain>
    </source>
</reference>
<dbReference type="Proteomes" id="UP000013276">
    <property type="component" value="Unassembled WGS sequence"/>
</dbReference>